<name>A0ACC0C7W3_CATRO</name>
<accession>A0ACC0C7W3</accession>
<proteinExistence type="predicted"/>
<dbReference type="EMBL" id="CM044701">
    <property type="protein sequence ID" value="KAI5680876.1"/>
    <property type="molecule type" value="Genomic_DNA"/>
</dbReference>
<evidence type="ECO:0000313" key="1">
    <source>
        <dbReference type="EMBL" id="KAI5680876.1"/>
    </source>
</evidence>
<sequence>MSSVQRPAIESWDFMLPGPPSRSNGGSADLSTTGLLAYAAGSSVSIIETHSMQLVSTIPLPPPPSTNSAQSLSPFVTSVRWSPQPLPHILLSSDSPHHLLLAIGDRQGRISLVDFRSKSPILVFETNTSSKTGIQDLCWVQARPDSWILAALSGPSLLSLYNTTSGRCFFKYDASPEYFSCIRRDPFDNRHFCALGLKGFLLSIKALGDNDNDVILKELQIRTDTSELQRLEKDFNNAGSSAGNGNGSPALALFPMYMARFAFSPHWKHILYVVFPRELVVFDLQYETELSLAALPRGCGKFLEVLPDLNTDILHCAHMDGKLSTWRRKEREQAHIMCRMEELMPSVGTSVPSPSILAVAVSQTDAILQSIGKLCSDVHNTSSFIVDFNNHFDFCDESLIVSKTHLISISDDGKIWKWLVTAEGSGDDARKGITNSDTVTVTDKVIPEAKSGKEILNADDPLRKFVVPSHDASVSKSGSSNPTISKEEVSFKTILVGQLHLLSSSVTMLAVPSPSLTATLARGGNFPAVAVPLVALGTQNGTIEVIDISANAVAASFAVHNSVVRGLRWLGNSRLVSFSYTQGTEKVGGYINRLVVTCVRSGLNRTFRVMQKPERAPIRALRASSSGRYLLILFRDAPVEVWAMTKTPIMLRSLALPFTVVEWTLPTVPRPVQNGPSRPSSTSTKDLAAVQPAGTSSPTKASSADPKGASADGSQEEFSESFAFALVNGALGVFEVHGRRIRDFRPKWPTSTFASSDGLVTAMAYRLPHVVMGDRSGNIRWWDVTTGQSSSFNTHREGIRRIKFSPVVPGDRSRGRIAVLFYDNTFSVFDLDSPDPLANSLLQPQFPGTLVLELDWLPLRTDKNDPLVLCIAGADSSFRLVEVNTNDKRLGYDLQAQAIKERFRPVPLCSPILLPTAHALALRMILQMGVKPSWFNTSSATMDAVNYHFPGTPSATDLRGYMLNSPRVGDSAVPEMLLKVLEPYRKEGCILDDERVRTYAIVAEKGSAVRFAFAAAIFGDFMEALFWLQLPNALNHLISRLVNKSPPKATQSASTGELDEASMLNRISSRGKSLPKDGNESLLINGQLRLMAFGQEELWGSASERIPWHEKLEGEEAIQNRVHELVSVGNLEAAVSLLLSTSPESSYFYPNALRAIALSSAVSRSLLELAVKVVAANMVRTDRSLSGTHLLCAVGRYQEACSQLQDAGCWTDAATLAATHLKGSDYARVLQRWADHVLHYEHNLWRALILYVAAGGLQEALAALREAQLPDTAAMFILACREIQADFLSSLDSDDESNSSVKDKVVNLRGLNPESEEVIAVGEYYGQYQRKLVHLCMDSQPFAD</sequence>
<evidence type="ECO:0000313" key="2">
    <source>
        <dbReference type="Proteomes" id="UP001060085"/>
    </source>
</evidence>
<organism evidence="1 2">
    <name type="scientific">Catharanthus roseus</name>
    <name type="common">Madagascar periwinkle</name>
    <name type="synonym">Vinca rosea</name>
    <dbReference type="NCBI Taxonomy" id="4058"/>
    <lineage>
        <taxon>Eukaryota</taxon>
        <taxon>Viridiplantae</taxon>
        <taxon>Streptophyta</taxon>
        <taxon>Embryophyta</taxon>
        <taxon>Tracheophyta</taxon>
        <taxon>Spermatophyta</taxon>
        <taxon>Magnoliopsida</taxon>
        <taxon>eudicotyledons</taxon>
        <taxon>Gunneridae</taxon>
        <taxon>Pentapetalae</taxon>
        <taxon>asterids</taxon>
        <taxon>lamiids</taxon>
        <taxon>Gentianales</taxon>
        <taxon>Apocynaceae</taxon>
        <taxon>Rauvolfioideae</taxon>
        <taxon>Vinceae</taxon>
        <taxon>Catharanthinae</taxon>
        <taxon>Catharanthus</taxon>
    </lineage>
</organism>
<reference evidence="2" key="1">
    <citation type="journal article" date="2023" name="Nat. Plants">
        <title>Single-cell RNA sequencing provides a high-resolution roadmap for understanding the multicellular compartmentation of specialized metabolism.</title>
        <authorList>
            <person name="Sun S."/>
            <person name="Shen X."/>
            <person name="Li Y."/>
            <person name="Li Y."/>
            <person name="Wang S."/>
            <person name="Li R."/>
            <person name="Zhang H."/>
            <person name="Shen G."/>
            <person name="Guo B."/>
            <person name="Wei J."/>
            <person name="Xu J."/>
            <person name="St-Pierre B."/>
            <person name="Chen S."/>
            <person name="Sun C."/>
        </authorList>
    </citation>
    <scope>NUCLEOTIDE SEQUENCE [LARGE SCALE GENOMIC DNA]</scope>
</reference>
<keyword evidence="2" id="KW-1185">Reference proteome</keyword>
<dbReference type="Proteomes" id="UP001060085">
    <property type="component" value="Linkage Group LG01"/>
</dbReference>
<protein>
    <submittedName>
        <fullName evidence="1">Uncharacterized protein</fullName>
    </submittedName>
</protein>
<comment type="caution">
    <text evidence="1">The sequence shown here is derived from an EMBL/GenBank/DDBJ whole genome shotgun (WGS) entry which is preliminary data.</text>
</comment>
<gene>
    <name evidence="1" type="ORF">M9H77_02103</name>
</gene>